<dbReference type="Proteomes" id="UP000285379">
    <property type="component" value="Unassembled WGS sequence"/>
</dbReference>
<keyword evidence="1" id="KW-0812">Transmembrane</keyword>
<protein>
    <submittedName>
        <fullName evidence="3">Uncharacterized protein</fullName>
    </submittedName>
</protein>
<keyword evidence="1" id="KW-1133">Transmembrane helix</keyword>
<evidence type="ECO:0000313" key="2">
    <source>
        <dbReference type="EMBL" id="KAB3852824.1"/>
    </source>
</evidence>
<dbReference type="AlphaFoldDB" id="A0A412VPR7"/>
<reference evidence="2 5" key="2">
    <citation type="journal article" date="2019" name="Nat. Med.">
        <title>A library of human gut bacterial isolates paired with longitudinal multiomics data enables mechanistic microbiome research.</title>
        <authorList>
            <person name="Poyet M."/>
            <person name="Groussin M."/>
            <person name="Gibbons S.M."/>
            <person name="Avila-Pacheco J."/>
            <person name="Jiang X."/>
            <person name="Kearney S.M."/>
            <person name="Perrotta A.R."/>
            <person name="Berdy B."/>
            <person name="Zhao S."/>
            <person name="Lieberman T.D."/>
            <person name="Swanson P.K."/>
            <person name="Smith M."/>
            <person name="Roesemann S."/>
            <person name="Alexander J.E."/>
            <person name="Rich S.A."/>
            <person name="Livny J."/>
            <person name="Vlamakis H."/>
            <person name="Clish C."/>
            <person name="Bullock K."/>
            <person name="Deik A."/>
            <person name="Scott J."/>
            <person name="Pierce K.A."/>
            <person name="Xavier R.J."/>
            <person name="Alm E.J."/>
        </authorList>
    </citation>
    <scope>NUCLEOTIDE SEQUENCE [LARGE SCALE GENOMIC DNA]</scope>
    <source>
        <strain evidence="2 5">BIOML-A9</strain>
    </source>
</reference>
<evidence type="ECO:0000256" key="1">
    <source>
        <dbReference type="SAM" id="Phobius"/>
    </source>
</evidence>
<evidence type="ECO:0000313" key="3">
    <source>
        <dbReference type="EMBL" id="RGV10633.1"/>
    </source>
</evidence>
<sequence length="71" mass="8720">MNGAYIINNNYTKNFRPETINLIKKDVTLKKILIYGFLKLLLIERSIYQYFISLVLYNIFLDWLSLYRFYR</sequence>
<dbReference type="Proteomes" id="UP000470332">
    <property type="component" value="Unassembled WGS sequence"/>
</dbReference>
<name>A0A412VPR7_PHOVU</name>
<reference evidence="3 4" key="1">
    <citation type="submission" date="2018-08" db="EMBL/GenBank/DDBJ databases">
        <title>A genome reference for cultivated species of the human gut microbiota.</title>
        <authorList>
            <person name="Zou Y."/>
            <person name="Xue W."/>
            <person name="Luo G."/>
        </authorList>
    </citation>
    <scope>NUCLEOTIDE SEQUENCE [LARGE SCALE GENOMIC DNA]</scope>
    <source>
        <strain evidence="3 4">AF14-8</strain>
    </source>
</reference>
<dbReference type="EMBL" id="QRYT01000016">
    <property type="protein sequence ID" value="RGV10633.1"/>
    <property type="molecule type" value="Genomic_DNA"/>
</dbReference>
<proteinExistence type="predicted"/>
<feature type="transmembrane region" description="Helical" evidence="1">
    <location>
        <begin position="47"/>
        <end position="70"/>
    </location>
</feature>
<dbReference type="EMBL" id="WCXA01000083">
    <property type="protein sequence ID" value="KAB3852824.1"/>
    <property type="molecule type" value="Genomic_DNA"/>
</dbReference>
<accession>A0A412VPR7</accession>
<gene>
    <name evidence="3" type="ORF">DWW27_08565</name>
    <name evidence="2" type="ORF">GAS37_22575</name>
</gene>
<evidence type="ECO:0000313" key="4">
    <source>
        <dbReference type="Proteomes" id="UP000285379"/>
    </source>
</evidence>
<comment type="caution">
    <text evidence="3">The sequence shown here is derived from an EMBL/GenBank/DDBJ whole genome shotgun (WGS) entry which is preliminary data.</text>
</comment>
<organism evidence="3 4">
    <name type="scientific">Phocaeicola vulgatus</name>
    <name type="common">Bacteroides vulgatus</name>
    <dbReference type="NCBI Taxonomy" id="821"/>
    <lineage>
        <taxon>Bacteria</taxon>
        <taxon>Pseudomonadati</taxon>
        <taxon>Bacteroidota</taxon>
        <taxon>Bacteroidia</taxon>
        <taxon>Bacteroidales</taxon>
        <taxon>Bacteroidaceae</taxon>
        <taxon>Phocaeicola</taxon>
    </lineage>
</organism>
<keyword evidence="1" id="KW-0472">Membrane</keyword>
<evidence type="ECO:0000313" key="5">
    <source>
        <dbReference type="Proteomes" id="UP000470332"/>
    </source>
</evidence>